<comment type="caution">
    <text evidence="1">The sequence shown here is derived from an EMBL/GenBank/DDBJ whole genome shotgun (WGS) entry which is preliminary data.</text>
</comment>
<accession>A0ABR2L8K2</accession>
<evidence type="ECO:0000313" key="1">
    <source>
        <dbReference type="EMBL" id="KAK8899681.1"/>
    </source>
</evidence>
<sequence>MLDPKSKDFNFLIHHWCEMQRMNENINIINEFDNSETRATRNFFRNRVLNNQLEEAKMIVRSLNKNEDQQGLNHFFTKSSISDTNVDSTVKQSKSIAHSLLQEQNIKSTKLLKKLDEINESNHKEDS</sequence>
<reference evidence="1 2" key="1">
    <citation type="submission" date="2024-04" db="EMBL/GenBank/DDBJ databases">
        <title>Tritrichomonas musculus Genome.</title>
        <authorList>
            <person name="Alves-Ferreira E."/>
            <person name="Grigg M."/>
            <person name="Lorenzi H."/>
            <person name="Galac M."/>
        </authorList>
    </citation>
    <scope>NUCLEOTIDE SEQUENCE [LARGE SCALE GENOMIC DNA]</scope>
    <source>
        <strain evidence="1 2">EAF2021</strain>
    </source>
</reference>
<dbReference type="Proteomes" id="UP001470230">
    <property type="component" value="Unassembled WGS sequence"/>
</dbReference>
<keyword evidence="2" id="KW-1185">Reference proteome</keyword>
<organism evidence="1 2">
    <name type="scientific">Tritrichomonas musculus</name>
    <dbReference type="NCBI Taxonomy" id="1915356"/>
    <lineage>
        <taxon>Eukaryota</taxon>
        <taxon>Metamonada</taxon>
        <taxon>Parabasalia</taxon>
        <taxon>Tritrichomonadida</taxon>
        <taxon>Tritrichomonadidae</taxon>
        <taxon>Tritrichomonas</taxon>
    </lineage>
</organism>
<protein>
    <submittedName>
        <fullName evidence="1">Uncharacterized protein</fullName>
    </submittedName>
</protein>
<name>A0ABR2L8K2_9EUKA</name>
<proteinExistence type="predicted"/>
<gene>
    <name evidence="1" type="ORF">M9Y10_002003</name>
</gene>
<dbReference type="EMBL" id="JAPFFF010000001">
    <property type="protein sequence ID" value="KAK8899681.1"/>
    <property type="molecule type" value="Genomic_DNA"/>
</dbReference>
<evidence type="ECO:0000313" key="2">
    <source>
        <dbReference type="Proteomes" id="UP001470230"/>
    </source>
</evidence>